<feature type="domain" description="HTH cro/C1-type" evidence="2">
    <location>
        <begin position="97"/>
        <end position="151"/>
    </location>
</feature>
<dbReference type="AlphaFoldDB" id="A0A3A9JVA7"/>
<feature type="region of interest" description="Disordered" evidence="1">
    <location>
        <begin position="64"/>
        <end position="87"/>
    </location>
</feature>
<dbReference type="EMBL" id="RFLX01000001">
    <property type="protein sequence ID" value="RMI26955.1"/>
    <property type="molecule type" value="Genomic_DNA"/>
</dbReference>
<reference evidence="3 6" key="1">
    <citation type="submission" date="2018-09" db="EMBL/GenBank/DDBJ databases">
        <title>Roseomonas sp. nov., isolated from feces of Tibetan antelopes in the Qinghai-Tibet plateau, China.</title>
        <authorList>
            <person name="Tian Z."/>
        </authorList>
    </citation>
    <scope>NUCLEOTIDE SEQUENCE [LARGE SCALE GENOMIC DNA]</scope>
    <source>
        <strain evidence="4 5">Z23</strain>
        <strain evidence="3 6">Z24</strain>
    </source>
</reference>
<evidence type="ECO:0000313" key="6">
    <source>
        <dbReference type="Proteomes" id="UP000278036"/>
    </source>
</evidence>
<dbReference type="InterPro" id="IPR001387">
    <property type="entry name" value="Cro/C1-type_HTH"/>
</dbReference>
<dbReference type="Proteomes" id="UP000274097">
    <property type="component" value="Unassembled WGS sequence"/>
</dbReference>
<accession>A0A3A9JVA7</accession>
<protein>
    <submittedName>
        <fullName evidence="4">Helix-turn-helix domain-containing protein</fullName>
    </submittedName>
    <submittedName>
        <fullName evidence="3">XRE family transcriptional regulator</fullName>
    </submittedName>
</protein>
<proteinExistence type="predicted"/>
<dbReference type="Gene3D" id="1.10.260.40">
    <property type="entry name" value="lambda repressor-like DNA-binding domains"/>
    <property type="match status" value="1"/>
</dbReference>
<keyword evidence="5" id="KW-1185">Reference proteome</keyword>
<organism evidence="3 6">
    <name type="scientific">Teichococcus wenyumeiae</name>
    <dbReference type="NCBI Taxonomy" id="2478470"/>
    <lineage>
        <taxon>Bacteria</taxon>
        <taxon>Pseudomonadati</taxon>
        <taxon>Pseudomonadota</taxon>
        <taxon>Alphaproteobacteria</taxon>
        <taxon>Acetobacterales</taxon>
        <taxon>Roseomonadaceae</taxon>
        <taxon>Roseomonas</taxon>
    </lineage>
</organism>
<comment type="caution">
    <text evidence="3">The sequence shown here is derived from an EMBL/GenBank/DDBJ whole genome shotgun (WGS) entry which is preliminary data.</text>
</comment>
<name>A0A3A9JVA7_9PROT</name>
<dbReference type="SMART" id="SM00530">
    <property type="entry name" value="HTH_XRE"/>
    <property type="match status" value="1"/>
</dbReference>
<evidence type="ECO:0000259" key="2">
    <source>
        <dbReference type="PROSITE" id="PS50943"/>
    </source>
</evidence>
<dbReference type="EMBL" id="RAQU01000034">
    <property type="protein sequence ID" value="RKK04738.1"/>
    <property type="molecule type" value="Genomic_DNA"/>
</dbReference>
<dbReference type="Proteomes" id="UP000278036">
    <property type="component" value="Unassembled WGS sequence"/>
</dbReference>
<evidence type="ECO:0000313" key="3">
    <source>
        <dbReference type="EMBL" id="RKK04738.1"/>
    </source>
</evidence>
<feature type="region of interest" description="Disordered" evidence="1">
    <location>
        <begin position="1"/>
        <end position="22"/>
    </location>
</feature>
<evidence type="ECO:0000256" key="1">
    <source>
        <dbReference type="SAM" id="MobiDB-lite"/>
    </source>
</evidence>
<evidence type="ECO:0000313" key="5">
    <source>
        <dbReference type="Proteomes" id="UP000274097"/>
    </source>
</evidence>
<dbReference type="InterPro" id="IPR010982">
    <property type="entry name" value="Lambda_DNA-bd_dom_sf"/>
</dbReference>
<gene>
    <name evidence="3" type="ORF">D6Z83_07895</name>
    <name evidence="4" type="ORF">EBE87_00780</name>
</gene>
<dbReference type="SUPFAM" id="SSF47413">
    <property type="entry name" value="lambda repressor-like DNA-binding domains"/>
    <property type="match status" value="1"/>
</dbReference>
<dbReference type="InParanoid" id="A0A3A9JVA7"/>
<evidence type="ECO:0000313" key="4">
    <source>
        <dbReference type="EMBL" id="RMI26955.1"/>
    </source>
</evidence>
<sequence>MGEAEKRKPDKRMRAAFSAHHDKTRQSAVLRLDANDLFRCISTVTGNAPRDMLVPPAAVFSQAGAGQNRKGDNMGSGSMSMGGPGASTVDAHVAKRLRLLRMERQITQLQLAASLGVSTQLIHKYEAGRTRISPGRLYLCSRLLNVPVEYFFAPLEGLQGPTPLLPRRAGAANIPSGTVWHTGMSSGHN</sequence>
<dbReference type="RefSeq" id="WP_120637784.1">
    <property type="nucleotide sequence ID" value="NZ_RAQU01000034.1"/>
</dbReference>
<dbReference type="GO" id="GO:0003677">
    <property type="term" value="F:DNA binding"/>
    <property type="evidence" value="ECO:0007669"/>
    <property type="project" value="InterPro"/>
</dbReference>
<dbReference type="Pfam" id="PF01381">
    <property type="entry name" value="HTH_3"/>
    <property type="match status" value="1"/>
</dbReference>
<dbReference type="CDD" id="cd00093">
    <property type="entry name" value="HTH_XRE"/>
    <property type="match status" value="1"/>
</dbReference>
<dbReference type="PROSITE" id="PS50943">
    <property type="entry name" value="HTH_CROC1"/>
    <property type="match status" value="1"/>
</dbReference>
<dbReference type="OrthoDB" id="9797172at2"/>